<dbReference type="PANTHER" id="PTHR34472">
    <property type="entry name" value="SULFUR CARRIER PROTEIN THIS"/>
    <property type="match status" value="1"/>
</dbReference>
<accession>A0A9X3HZH2</accession>
<keyword evidence="2" id="KW-1185">Reference proteome</keyword>
<proteinExistence type="predicted"/>
<comment type="caution">
    <text evidence="1">The sequence shown here is derived from an EMBL/GenBank/DDBJ whole genome shotgun (WGS) entry which is preliminary data.</text>
</comment>
<dbReference type="NCBIfam" id="TIGR01683">
    <property type="entry name" value="thiS"/>
    <property type="match status" value="1"/>
</dbReference>
<dbReference type="RefSeq" id="WP_265677445.1">
    <property type="nucleotide sequence ID" value="NZ_JAKRRY010000048.1"/>
</dbReference>
<dbReference type="CDD" id="cd00565">
    <property type="entry name" value="Ubl_ThiS"/>
    <property type="match status" value="1"/>
</dbReference>
<evidence type="ECO:0000313" key="2">
    <source>
        <dbReference type="Proteomes" id="UP001155587"/>
    </source>
</evidence>
<dbReference type="InterPro" id="IPR003749">
    <property type="entry name" value="ThiS/MoaD-like"/>
</dbReference>
<dbReference type="Gene3D" id="3.10.20.30">
    <property type="match status" value="1"/>
</dbReference>
<dbReference type="PANTHER" id="PTHR34472:SF1">
    <property type="entry name" value="SULFUR CARRIER PROTEIN THIS"/>
    <property type="match status" value="1"/>
</dbReference>
<dbReference type="SUPFAM" id="SSF54285">
    <property type="entry name" value="MoaD/ThiS"/>
    <property type="match status" value="1"/>
</dbReference>
<name>A0A9X3HZH2_9VIBR</name>
<dbReference type="InterPro" id="IPR016155">
    <property type="entry name" value="Mopterin_synth/thiamin_S_b"/>
</dbReference>
<protein>
    <submittedName>
        <fullName evidence="1">Sulfur carrier protein ThiS</fullName>
    </submittedName>
</protein>
<dbReference type="Proteomes" id="UP001155587">
    <property type="component" value="Unassembled WGS sequence"/>
</dbReference>
<gene>
    <name evidence="1" type="primary">thiS</name>
    <name evidence="1" type="ORF">MD535_22915</name>
</gene>
<dbReference type="InterPro" id="IPR010035">
    <property type="entry name" value="Thi_S"/>
</dbReference>
<reference evidence="1" key="1">
    <citation type="submission" date="2022-02" db="EMBL/GenBank/DDBJ databases">
        <title>Vibrio sp. nov, a new bacterium isolated from seawater.</title>
        <authorList>
            <person name="Yuan Y."/>
        </authorList>
    </citation>
    <scope>NUCLEOTIDE SEQUENCE</scope>
    <source>
        <strain evidence="1">ZSDZ65</strain>
    </source>
</reference>
<organism evidence="1 2">
    <name type="scientific">Vibrio qingdaonensis</name>
    <dbReference type="NCBI Taxonomy" id="2829491"/>
    <lineage>
        <taxon>Bacteria</taxon>
        <taxon>Pseudomonadati</taxon>
        <taxon>Pseudomonadota</taxon>
        <taxon>Gammaproteobacteria</taxon>
        <taxon>Vibrionales</taxon>
        <taxon>Vibrionaceae</taxon>
        <taxon>Vibrio</taxon>
    </lineage>
</organism>
<evidence type="ECO:0000313" key="1">
    <source>
        <dbReference type="EMBL" id="MCW8348847.1"/>
    </source>
</evidence>
<dbReference type="EMBL" id="JAKRRY010000048">
    <property type="protein sequence ID" value="MCW8348847.1"/>
    <property type="molecule type" value="Genomic_DNA"/>
</dbReference>
<dbReference type="InterPro" id="IPR012675">
    <property type="entry name" value="Beta-grasp_dom_sf"/>
</dbReference>
<sequence>MITIQVNGSSMEVAATATLQHVLDTLAIDTHGCAVAIDDNIVPRTTWASFTLTSHMNINVFQAIAGG</sequence>
<dbReference type="AlphaFoldDB" id="A0A9X3HZH2"/>
<dbReference type="Pfam" id="PF02597">
    <property type="entry name" value="ThiS"/>
    <property type="match status" value="1"/>
</dbReference>